<sequence length="256" mass="27332">MRSISLFLAGLMASIAFAAPAPGIFNNAYKRSNRMEEYYSRVSKHIHDSKRTGSASSTCDTSSISLPAYASSLPSPSGQTLAYVTVGVGTQNYTCANSSASATPEAIGALAGLFNATCIAADYPEIIDLLPNIVYDMDVSANATSLSMLPPANLLLLGYQYFSDLTTPVFDLDTEDQNDGIAYTKKNDTLDAPSDAIQGAYGAVQWLYLTTTNETVGKYSSIYRVMTAGGDAPTTCEGMPDSFTVPYAANYYIYET</sequence>
<feature type="signal peptide" evidence="1">
    <location>
        <begin position="1"/>
        <end position="18"/>
    </location>
</feature>
<dbReference type="PANTHER" id="PTHR35567:SF1">
    <property type="entry name" value="CONSERVED FUNGAL PROTEIN (AFU_ORTHOLOGUE AFUA_1G14230)"/>
    <property type="match status" value="1"/>
</dbReference>
<keyword evidence="3" id="KW-1185">Reference proteome</keyword>
<evidence type="ECO:0008006" key="4">
    <source>
        <dbReference type="Google" id="ProtNLM"/>
    </source>
</evidence>
<evidence type="ECO:0000313" key="2">
    <source>
        <dbReference type="EMBL" id="OJJ45656.1"/>
    </source>
</evidence>
<accession>A0A1L9SEM5</accession>
<reference evidence="3" key="1">
    <citation type="journal article" date="2017" name="Genome Biol.">
        <title>Comparative genomics reveals high biological diversity and specific adaptations in the industrially and medically important fungal genus Aspergillus.</title>
        <authorList>
            <person name="de Vries R.P."/>
            <person name="Riley R."/>
            <person name="Wiebenga A."/>
            <person name="Aguilar-Osorio G."/>
            <person name="Amillis S."/>
            <person name="Uchima C.A."/>
            <person name="Anderluh G."/>
            <person name="Asadollahi M."/>
            <person name="Askin M."/>
            <person name="Barry K."/>
            <person name="Battaglia E."/>
            <person name="Bayram O."/>
            <person name="Benocci T."/>
            <person name="Braus-Stromeyer S.A."/>
            <person name="Caldana C."/>
            <person name="Canovas D."/>
            <person name="Cerqueira G.C."/>
            <person name="Chen F."/>
            <person name="Chen W."/>
            <person name="Choi C."/>
            <person name="Clum A."/>
            <person name="Dos Santos R.A."/>
            <person name="Damasio A.R."/>
            <person name="Diallinas G."/>
            <person name="Emri T."/>
            <person name="Fekete E."/>
            <person name="Flipphi M."/>
            <person name="Freyberg S."/>
            <person name="Gallo A."/>
            <person name="Gournas C."/>
            <person name="Habgood R."/>
            <person name="Hainaut M."/>
            <person name="Harispe M.L."/>
            <person name="Henrissat B."/>
            <person name="Hilden K.S."/>
            <person name="Hope R."/>
            <person name="Hossain A."/>
            <person name="Karabika E."/>
            <person name="Karaffa L."/>
            <person name="Karanyi Z."/>
            <person name="Krasevec N."/>
            <person name="Kuo A."/>
            <person name="Kusch H."/>
            <person name="LaButti K."/>
            <person name="Lagendijk E.L."/>
            <person name="Lapidus A."/>
            <person name="Levasseur A."/>
            <person name="Lindquist E."/>
            <person name="Lipzen A."/>
            <person name="Logrieco A.F."/>
            <person name="MacCabe A."/>
            <person name="Maekelae M.R."/>
            <person name="Malavazi I."/>
            <person name="Melin P."/>
            <person name="Meyer V."/>
            <person name="Mielnichuk N."/>
            <person name="Miskei M."/>
            <person name="Molnar A.P."/>
            <person name="Mule G."/>
            <person name="Ngan C.Y."/>
            <person name="Orejas M."/>
            <person name="Orosz E."/>
            <person name="Ouedraogo J.P."/>
            <person name="Overkamp K.M."/>
            <person name="Park H.-S."/>
            <person name="Perrone G."/>
            <person name="Piumi F."/>
            <person name="Punt P.J."/>
            <person name="Ram A.F."/>
            <person name="Ramon A."/>
            <person name="Rauscher S."/>
            <person name="Record E."/>
            <person name="Riano-Pachon D.M."/>
            <person name="Robert V."/>
            <person name="Roehrig J."/>
            <person name="Ruller R."/>
            <person name="Salamov A."/>
            <person name="Salih N.S."/>
            <person name="Samson R.A."/>
            <person name="Sandor E."/>
            <person name="Sanguinetti M."/>
            <person name="Schuetze T."/>
            <person name="Sepcic K."/>
            <person name="Shelest E."/>
            <person name="Sherlock G."/>
            <person name="Sophianopoulou V."/>
            <person name="Squina F.M."/>
            <person name="Sun H."/>
            <person name="Susca A."/>
            <person name="Todd R.B."/>
            <person name="Tsang A."/>
            <person name="Unkles S.E."/>
            <person name="van de Wiele N."/>
            <person name="van Rossen-Uffink D."/>
            <person name="Oliveira J.V."/>
            <person name="Vesth T.C."/>
            <person name="Visser J."/>
            <person name="Yu J.-H."/>
            <person name="Zhou M."/>
            <person name="Andersen M.R."/>
            <person name="Archer D.B."/>
            <person name="Baker S.E."/>
            <person name="Benoit I."/>
            <person name="Brakhage A.A."/>
            <person name="Braus G.H."/>
            <person name="Fischer R."/>
            <person name="Frisvad J.C."/>
            <person name="Goldman G.H."/>
            <person name="Houbraken J."/>
            <person name="Oakley B."/>
            <person name="Pocsi I."/>
            <person name="Scazzocchio C."/>
            <person name="Seiboth B."/>
            <person name="vanKuyk P.A."/>
            <person name="Wortman J."/>
            <person name="Dyer P.S."/>
            <person name="Grigoriev I.V."/>
        </authorList>
    </citation>
    <scope>NUCLEOTIDE SEQUENCE [LARGE SCALE GENOMIC DNA]</scope>
    <source>
        <strain evidence="3">CBS 506.65</strain>
    </source>
</reference>
<dbReference type="Proteomes" id="UP000184188">
    <property type="component" value="Unassembled WGS sequence"/>
</dbReference>
<evidence type="ECO:0000256" key="1">
    <source>
        <dbReference type="SAM" id="SignalP"/>
    </source>
</evidence>
<organism evidence="2 3">
    <name type="scientific">Penicilliopsis zonata CBS 506.65</name>
    <dbReference type="NCBI Taxonomy" id="1073090"/>
    <lineage>
        <taxon>Eukaryota</taxon>
        <taxon>Fungi</taxon>
        <taxon>Dikarya</taxon>
        <taxon>Ascomycota</taxon>
        <taxon>Pezizomycotina</taxon>
        <taxon>Eurotiomycetes</taxon>
        <taxon>Eurotiomycetidae</taxon>
        <taxon>Eurotiales</taxon>
        <taxon>Aspergillaceae</taxon>
        <taxon>Penicilliopsis</taxon>
    </lineage>
</organism>
<dbReference type="Pfam" id="PF11937">
    <property type="entry name" value="DUF3455"/>
    <property type="match status" value="1"/>
</dbReference>
<dbReference type="OrthoDB" id="1859733at2759"/>
<dbReference type="GeneID" id="34616009"/>
<dbReference type="RefSeq" id="XP_022580166.1">
    <property type="nucleotide sequence ID" value="XM_022729545.1"/>
</dbReference>
<keyword evidence="1" id="KW-0732">Signal</keyword>
<dbReference type="AlphaFoldDB" id="A0A1L9SEM5"/>
<gene>
    <name evidence="2" type="ORF">ASPZODRAFT_68845</name>
</gene>
<evidence type="ECO:0000313" key="3">
    <source>
        <dbReference type="Proteomes" id="UP000184188"/>
    </source>
</evidence>
<dbReference type="Pfam" id="PF11693">
    <property type="entry name" value="DUF2990"/>
    <property type="match status" value="1"/>
</dbReference>
<dbReference type="InterPro" id="IPR021851">
    <property type="entry name" value="DUF3455"/>
</dbReference>
<proteinExistence type="predicted"/>
<dbReference type="VEuPathDB" id="FungiDB:ASPZODRAFT_68845"/>
<dbReference type="EMBL" id="KV878344">
    <property type="protein sequence ID" value="OJJ45656.1"/>
    <property type="molecule type" value="Genomic_DNA"/>
</dbReference>
<name>A0A1L9SEM5_9EURO</name>
<protein>
    <recommendedName>
        <fullName evidence="4">Malate dehydrogenase</fullName>
    </recommendedName>
</protein>
<feature type="chain" id="PRO_5012747387" description="Malate dehydrogenase" evidence="1">
    <location>
        <begin position="19"/>
        <end position="256"/>
    </location>
</feature>
<dbReference type="InterPro" id="IPR021706">
    <property type="entry name" value="DUF2990"/>
</dbReference>
<dbReference type="PANTHER" id="PTHR35567">
    <property type="entry name" value="MALATE DEHYDROGENASE (AFU_ORTHOLOGUE AFUA_2G13800)"/>
    <property type="match status" value="1"/>
</dbReference>